<dbReference type="NCBIfam" id="NF009467">
    <property type="entry name" value="PRK12826.1-3"/>
    <property type="match status" value="1"/>
</dbReference>
<comment type="caution">
    <text evidence="4">The sequence shown here is derived from an EMBL/GenBank/DDBJ whole genome shotgun (WGS) entry which is preliminary data.</text>
</comment>
<dbReference type="EC" id="1.1.1.-" evidence="4"/>
<comment type="similarity">
    <text evidence="1">Belongs to the short-chain dehydrogenases/reductases (SDR) family.</text>
</comment>
<keyword evidence="2 4" id="KW-0560">Oxidoreductase</keyword>
<dbReference type="SUPFAM" id="SSF51735">
    <property type="entry name" value="NAD(P)-binding Rossmann-fold domains"/>
    <property type="match status" value="1"/>
</dbReference>
<dbReference type="Pfam" id="PF13561">
    <property type="entry name" value="adh_short_C2"/>
    <property type="match status" value="1"/>
</dbReference>
<dbReference type="Proteomes" id="UP000360750">
    <property type="component" value="Unassembled WGS sequence"/>
</dbReference>
<dbReference type="EMBL" id="CAACYD010000006">
    <property type="protein sequence ID" value="VFA88399.1"/>
    <property type="molecule type" value="Genomic_DNA"/>
</dbReference>
<evidence type="ECO:0000256" key="3">
    <source>
        <dbReference type="ARBA" id="ARBA00023027"/>
    </source>
</evidence>
<dbReference type="CDD" id="cd05233">
    <property type="entry name" value="SDR_c"/>
    <property type="match status" value="1"/>
</dbReference>
<gene>
    <name evidence="4" type="ORF">NCTC8139_01944</name>
</gene>
<evidence type="ECO:0000256" key="1">
    <source>
        <dbReference type="ARBA" id="ARBA00006484"/>
    </source>
</evidence>
<evidence type="ECO:0000313" key="4">
    <source>
        <dbReference type="EMBL" id="VFA88399.1"/>
    </source>
</evidence>
<organism evidence="4 5">
    <name type="scientific">Gordonia paraffinivorans</name>
    <dbReference type="NCBI Taxonomy" id="175628"/>
    <lineage>
        <taxon>Bacteria</taxon>
        <taxon>Bacillati</taxon>
        <taxon>Actinomycetota</taxon>
        <taxon>Actinomycetes</taxon>
        <taxon>Mycobacteriales</taxon>
        <taxon>Gordoniaceae</taxon>
        <taxon>Gordonia</taxon>
    </lineage>
</organism>
<proteinExistence type="inferred from homology"/>
<dbReference type="InterPro" id="IPR002347">
    <property type="entry name" value="SDR_fam"/>
</dbReference>
<sequence length="283" mass="29687">MAARLAGRVAFVTGVARGQGRSHAVRLAEEGADIIGVDLPRPVGNMTYPLATQEDLDETVRLVEKTGRRIVARAADVRDRTALDEAVAAGVEALGRLDVVVANAGVCPLGQNPPNTFLDVVDANLVGLINTFNAAYPHLDDGASLIAIGSVAGLTPGTVDNPATGPGGAGYGYSKRAIAQLVHDFSILVAPRGIRVNAIHPSNCDTDMLQNDAMYRMFRPDLESPTRDDAALAFPVMNAIPVPWVEPIDVSNAVVYLASDESRYVTGSQLKVDAGAIAKAVPL</sequence>
<dbReference type="AlphaFoldDB" id="A0ABD7V218"/>
<dbReference type="Gene3D" id="3.40.50.720">
    <property type="entry name" value="NAD(P)-binding Rossmann-like Domain"/>
    <property type="match status" value="1"/>
</dbReference>
<accession>A0ABD7V218</accession>
<dbReference type="InterPro" id="IPR036291">
    <property type="entry name" value="NAD(P)-bd_dom_sf"/>
</dbReference>
<dbReference type="GeneID" id="60749953"/>
<dbReference type="GO" id="GO:0016491">
    <property type="term" value="F:oxidoreductase activity"/>
    <property type="evidence" value="ECO:0007669"/>
    <property type="project" value="UniProtKB-KW"/>
</dbReference>
<dbReference type="PANTHER" id="PTHR42760:SF133">
    <property type="entry name" value="3-OXOACYL-[ACYL-CARRIER-PROTEIN] REDUCTASE"/>
    <property type="match status" value="1"/>
</dbReference>
<dbReference type="NCBIfam" id="TIGR03971">
    <property type="entry name" value="SDR_subfam_1"/>
    <property type="match status" value="1"/>
</dbReference>
<dbReference type="PANTHER" id="PTHR42760">
    <property type="entry name" value="SHORT-CHAIN DEHYDROGENASES/REDUCTASES FAMILY MEMBER"/>
    <property type="match status" value="1"/>
</dbReference>
<dbReference type="PRINTS" id="PR00081">
    <property type="entry name" value="GDHRDH"/>
</dbReference>
<dbReference type="RefSeq" id="WP_131734144.1">
    <property type="nucleotide sequence ID" value="NZ_CAACYD010000006.1"/>
</dbReference>
<evidence type="ECO:0000256" key="2">
    <source>
        <dbReference type="ARBA" id="ARBA00023002"/>
    </source>
</evidence>
<evidence type="ECO:0000313" key="5">
    <source>
        <dbReference type="Proteomes" id="UP000360750"/>
    </source>
</evidence>
<name>A0ABD7V218_9ACTN</name>
<dbReference type="InterPro" id="IPR023985">
    <property type="entry name" value="SDR_subfam_1"/>
</dbReference>
<dbReference type="FunFam" id="3.40.50.720:FF:000084">
    <property type="entry name" value="Short-chain dehydrogenase reductase"/>
    <property type="match status" value="1"/>
</dbReference>
<protein>
    <submittedName>
        <fullName evidence="4">Short-chain type dehydrogenase/reductase MSMEG_6031</fullName>
        <ecNumber evidence="4">1.1.1.-</ecNumber>
    </submittedName>
</protein>
<keyword evidence="3" id="KW-0520">NAD</keyword>
<reference evidence="4 5" key="1">
    <citation type="submission" date="2019-02" db="EMBL/GenBank/DDBJ databases">
        <authorList>
            <consortium name="Pathogen Informatics"/>
        </authorList>
    </citation>
    <scope>NUCLEOTIDE SEQUENCE [LARGE SCALE GENOMIC DNA]</scope>
    <source>
        <strain evidence="4 5">3012STDY6756503</strain>
    </source>
</reference>